<feature type="compositionally biased region" description="Low complexity" evidence="5">
    <location>
        <begin position="634"/>
        <end position="648"/>
    </location>
</feature>
<evidence type="ECO:0000256" key="4">
    <source>
        <dbReference type="ARBA" id="ARBA00047303"/>
    </source>
</evidence>
<feature type="region of interest" description="Disordered" evidence="5">
    <location>
        <begin position="462"/>
        <end position="495"/>
    </location>
</feature>
<dbReference type="GO" id="GO:0042276">
    <property type="term" value="P:error-prone translesion synthesis"/>
    <property type="evidence" value="ECO:0007669"/>
    <property type="project" value="InterPro"/>
</dbReference>
<dbReference type="GO" id="GO:0006264">
    <property type="term" value="P:mitochondrial DNA replication"/>
    <property type="evidence" value="ECO:0007669"/>
    <property type="project" value="TreeGrafter"/>
</dbReference>
<dbReference type="Pfam" id="PF03121">
    <property type="entry name" value="Herpes_UL52"/>
    <property type="match status" value="1"/>
</dbReference>
<sequence>MASTAALEQEEFDDAFWREVDAAEAAAVLEQQGQSTRSNTSTVAENLSPTMTPPQQRSKQETRHKDGSNVQGMLRYRWKVASISVHGDGSKIEEEWIGEGELEVHCRQVSPSGAIQVENVVVTADGGGGSAMDIPRHAIENRDMFGTVEFPIARPSALTSGKDVGGMLLTTVDRTPRVASSTDNNQRHECGDSTVALDRGQVLSSGRKGEDAEEEVAAAAAGLSSGGEKAYGETHAAVTNASTRSTKAAERWHEFDNDAARDGGARDYGDSVERKKVRRVAEPNKEERAAVPDGEWRRPLVASPPNRRRAAAGRRRPKVRDGARNRNGRVVVLRLHDDDDNDREAPTSGAAISPAASSRGSSVRRARAAVHDIGVGVGVCAGVGEDQQQPEVGEHPRKRLLPVESLAHPSNESLSGKRNKALPPPQPRSLHTAAGVFRGSRSKGESSWLALRQALHERYRDSVEHGAAEQTAAEAAEHGRGGRAGSSKGGRGGCGGEVMSPGIRVFRRQDHAFTYVDALAARLAAEDAARYRVLSFETSATGSRKFVVCDIRRFEERYPYTALPDPSLLRHLHLPDPTHHRQPGSPSSPLPPPPPQSTPPHVPSSPAIAEDSSNRGECDSNPGDGRNTGDSVRSPATTTTPSPMSLEPLEPPQPAAFPAPRPDGSGVSSVGPVCEKPSHPPCPCPSSPPPRPSPLRHMYEIIREGRPCRMYFDLEFARGPNPGLDGEELVCAWINVVAGKLHQEFGVSVGTSNVLDLDSSTPKKFSRHLIFHLPGDQLFLDNSHVGRFVNSLAAELESWRAPQSPSTPATPPGIGRDDIVPTATAAAAVAVPHCVIRSGGGNAGGGDHLGGTPSSDDFPTSAVPVPTVATAPRDGDGDSSTGSTPTTATAPTTAKADCSNDDKTNGGGGGGGGAGALERLWVKDGDGRRVLFADVSVYTRNRCFRLLGSSKFGKAACLRVAATNKRTLDHMVWRGRGGGTFARTSSSSLLSPREQKQQLRDVARTLLHDSLVVPVTPRSSPAELFLTVGGGTGQHRYSRFGSCRKQTGDCSSSQQRQQHGWSTNGTISAERGEHRGSSQDHGSGSSDGDGWRVSSQGFGPSPFPAVDSFLRTLVGQGGTRGELRQWSYTAGQVPPRTVEHDHQEGNGNGNGSGNAGGTGLVSPGSQSAPQPPATVVRKLTHQVANNRWCWNIGRAHKSNHVFLVTDLSRGEVRQHCHDQECRRSGYRSNPVRLPIGVAPLEDDLEAFELELGLAAAMRESPADWAAVA</sequence>
<dbReference type="Proteomes" id="UP000002630">
    <property type="component" value="Linkage Group LG26"/>
</dbReference>
<dbReference type="GO" id="GO:0005759">
    <property type="term" value="C:mitochondrial matrix"/>
    <property type="evidence" value="ECO:0007669"/>
    <property type="project" value="TreeGrafter"/>
</dbReference>
<dbReference type="InParanoid" id="D8LSB0"/>
<dbReference type="GO" id="GO:0003887">
    <property type="term" value="F:DNA-directed DNA polymerase activity"/>
    <property type="evidence" value="ECO:0007669"/>
    <property type="project" value="UniProtKB-EC"/>
</dbReference>
<feature type="compositionally biased region" description="Polar residues" evidence="5">
    <location>
        <begin position="31"/>
        <end position="57"/>
    </location>
</feature>
<feature type="region of interest" description="Disordered" evidence="5">
    <location>
        <begin position="253"/>
        <end position="364"/>
    </location>
</feature>
<feature type="region of interest" description="Disordered" evidence="5">
    <location>
        <begin position="1136"/>
        <end position="1172"/>
    </location>
</feature>
<feature type="region of interest" description="Disordered" evidence="5">
    <location>
        <begin position="408"/>
        <end position="437"/>
    </location>
</feature>
<dbReference type="PANTHER" id="PTHR31399">
    <property type="entry name" value="DNA-DIRECTED PRIMASE / POLYMERASE PROTEIN"/>
    <property type="match status" value="1"/>
</dbReference>
<comment type="catalytic activity">
    <reaction evidence="2">
        <text>ssDNA + n NTP = ssDNA/pppN(pN)n-1 hybrid + (n-1) diphosphate.</text>
        <dbReference type="EC" id="2.7.7.102"/>
    </reaction>
</comment>
<feature type="compositionally biased region" description="Basic and acidic residues" evidence="5">
    <location>
        <begin position="253"/>
        <end position="298"/>
    </location>
</feature>
<name>D8LSB0_ECTSI</name>
<feature type="compositionally biased region" description="Low complexity" evidence="5">
    <location>
        <begin position="1079"/>
        <end position="1088"/>
    </location>
</feature>
<accession>D8LSB0</accession>
<proteinExistence type="predicted"/>
<feature type="region of interest" description="Disordered" evidence="5">
    <location>
        <begin position="1039"/>
        <end position="1098"/>
    </location>
</feature>
<evidence type="ECO:0000313" key="6">
    <source>
        <dbReference type="EMBL" id="CBN75167.1"/>
    </source>
</evidence>
<dbReference type="eggNOG" id="ENOG502QS1Q">
    <property type="taxonomic scope" value="Eukaryota"/>
</dbReference>
<dbReference type="STRING" id="2880.D8LSB0"/>
<dbReference type="GO" id="GO:0009411">
    <property type="term" value="P:response to UV"/>
    <property type="evidence" value="ECO:0007669"/>
    <property type="project" value="TreeGrafter"/>
</dbReference>
<feature type="compositionally biased region" description="Gly residues" evidence="5">
    <location>
        <begin position="482"/>
        <end position="495"/>
    </location>
</feature>
<feature type="compositionally biased region" description="Low complexity" evidence="5">
    <location>
        <begin position="346"/>
        <end position="361"/>
    </location>
</feature>
<feature type="compositionally biased region" description="Basic and acidic residues" evidence="5">
    <location>
        <begin position="58"/>
        <end position="67"/>
    </location>
</feature>
<dbReference type="AlphaFoldDB" id="D8LSB0"/>
<protein>
    <recommendedName>
        <fullName evidence="1">DNA-directed primase/polymerase protein</fullName>
        <ecNumber evidence="3">2.7.7.102</ecNumber>
    </recommendedName>
</protein>
<dbReference type="InterPro" id="IPR044917">
    <property type="entry name" value="PRIMPOL"/>
</dbReference>
<evidence type="ECO:0000256" key="2">
    <source>
        <dbReference type="ARBA" id="ARBA00044677"/>
    </source>
</evidence>
<feature type="region of interest" description="Disordered" evidence="5">
    <location>
        <begin position="842"/>
        <end position="913"/>
    </location>
</feature>
<evidence type="ECO:0000256" key="3">
    <source>
        <dbReference type="ARBA" id="ARBA00044768"/>
    </source>
</evidence>
<feature type="compositionally biased region" description="Low complexity" evidence="5">
    <location>
        <begin position="878"/>
        <end position="894"/>
    </location>
</feature>
<keyword evidence="7" id="KW-1185">Reference proteome</keyword>
<reference evidence="6 7" key="1">
    <citation type="journal article" date="2010" name="Nature">
        <title>The Ectocarpus genome and the independent evolution of multicellularity in brown algae.</title>
        <authorList>
            <person name="Cock J.M."/>
            <person name="Sterck L."/>
            <person name="Rouze P."/>
            <person name="Scornet D."/>
            <person name="Allen A.E."/>
            <person name="Amoutzias G."/>
            <person name="Anthouard V."/>
            <person name="Artiguenave F."/>
            <person name="Aury J.M."/>
            <person name="Badger J.H."/>
            <person name="Beszteri B."/>
            <person name="Billiau K."/>
            <person name="Bonnet E."/>
            <person name="Bothwell J.H."/>
            <person name="Bowler C."/>
            <person name="Boyen C."/>
            <person name="Brownlee C."/>
            <person name="Carrano C.J."/>
            <person name="Charrier B."/>
            <person name="Cho G.Y."/>
            <person name="Coelho S.M."/>
            <person name="Collen J."/>
            <person name="Corre E."/>
            <person name="Da Silva C."/>
            <person name="Delage L."/>
            <person name="Delaroque N."/>
            <person name="Dittami S.M."/>
            <person name="Doulbeau S."/>
            <person name="Elias M."/>
            <person name="Farnham G."/>
            <person name="Gachon C.M."/>
            <person name="Gschloessl B."/>
            <person name="Heesch S."/>
            <person name="Jabbari K."/>
            <person name="Jubin C."/>
            <person name="Kawai H."/>
            <person name="Kimura K."/>
            <person name="Kloareg B."/>
            <person name="Kupper F.C."/>
            <person name="Lang D."/>
            <person name="Le Bail A."/>
            <person name="Leblanc C."/>
            <person name="Lerouge P."/>
            <person name="Lohr M."/>
            <person name="Lopez P.J."/>
            <person name="Martens C."/>
            <person name="Maumus F."/>
            <person name="Michel G."/>
            <person name="Miranda-Saavedra D."/>
            <person name="Morales J."/>
            <person name="Moreau H."/>
            <person name="Motomura T."/>
            <person name="Nagasato C."/>
            <person name="Napoli C.A."/>
            <person name="Nelson D.R."/>
            <person name="Nyvall-Collen P."/>
            <person name="Peters A.F."/>
            <person name="Pommier C."/>
            <person name="Potin P."/>
            <person name="Poulain J."/>
            <person name="Quesneville H."/>
            <person name="Read B."/>
            <person name="Rensing S.A."/>
            <person name="Ritter A."/>
            <person name="Rousvoal S."/>
            <person name="Samanta M."/>
            <person name="Samson G."/>
            <person name="Schroeder D.C."/>
            <person name="Segurens B."/>
            <person name="Strittmatter M."/>
            <person name="Tonon T."/>
            <person name="Tregear J.W."/>
            <person name="Valentin K."/>
            <person name="von Dassow P."/>
            <person name="Yamagishi T."/>
            <person name="Van de Peer Y."/>
            <person name="Wincker P."/>
        </authorList>
    </citation>
    <scope>NUCLEOTIDE SEQUENCE [LARGE SCALE GENOMIC DNA]</scope>
    <source>
        <strain evidence="7">Ec32 / CCAP1310/4</strain>
    </source>
</reference>
<evidence type="ECO:0000256" key="1">
    <source>
        <dbReference type="ARBA" id="ARBA00026139"/>
    </source>
</evidence>
<feature type="compositionally biased region" description="Polar residues" evidence="5">
    <location>
        <begin position="1044"/>
        <end position="1067"/>
    </location>
</feature>
<feature type="compositionally biased region" description="Pro residues" evidence="5">
    <location>
        <begin position="586"/>
        <end position="603"/>
    </location>
</feature>
<feature type="region of interest" description="Disordered" evidence="5">
    <location>
        <begin position="569"/>
        <end position="695"/>
    </location>
</feature>
<feature type="compositionally biased region" description="Basic residues" evidence="5">
    <location>
        <begin position="306"/>
        <end position="318"/>
    </location>
</feature>
<dbReference type="GO" id="GO:0031297">
    <property type="term" value="P:replication fork processing"/>
    <property type="evidence" value="ECO:0007669"/>
    <property type="project" value="TreeGrafter"/>
</dbReference>
<evidence type="ECO:0000313" key="7">
    <source>
        <dbReference type="Proteomes" id="UP000002630"/>
    </source>
</evidence>
<gene>
    <name evidence="6" type="ORF">Esi_0070_0136</name>
</gene>
<feature type="compositionally biased region" description="Pro residues" evidence="5">
    <location>
        <begin position="649"/>
        <end position="661"/>
    </location>
</feature>
<dbReference type="PANTHER" id="PTHR31399:SF0">
    <property type="entry name" value="DNA-DIRECTED PRIMASE_POLYMERASE PROTEIN"/>
    <property type="match status" value="1"/>
</dbReference>
<dbReference type="EMBL" id="FN649751">
    <property type="protein sequence ID" value="CBN75167.1"/>
    <property type="molecule type" value="Genomic_DNA"/>
</dbReference>
<evidence type="ECO:0000256" key="5">
    <source>
        <dbReference type="SAM" id="MobiDB-lite"/>
    </source>
</evidence>
<dbReference type="OrthoDB" id="5988181at2759"/>
<comment type="catalytic activity">
    <reaction evidence="4">
        <text>DNA(n) + a 2'-deoxyribonucleoside 5'-triphosphate = DNA(n+1) + diphosphate</text>
        <dbReference type="Rhea" id="RHEA:22508"/>
        <dbReference type="Rhea" id="RHEA-COMP:17339"/>
        <dbReference type="Rhea" id="RHEA-COMP:17340"/>
        <dbReference type="ChEBI" id="CHEBI:33019"/>
        <dbReference type="ChEBI" id="CHEBI:61560"/>
        <dbReference type="ChEBI" id="CHEBI:173112"/>
        <dbReference type="EC" id="2.7.7.7"/>
    </reaction>
    <physiologicalReaction direction="left-to-right" evidence="4">
        <dbReference type="Rhea" id="RHEA:22509"/>
    </physiologicalReaction>
</comment>
<feature type="compositionally biased region" description="Gly residues" evidence="5">
    <location>
        <begin position="1146"/>
        <end position="1159"/>
    </location>
</feature>
<organism evidence="6 7">
    <name type="scientific">Ectocarpus siliculosus</name>
    <name type="common">Brown alga</name>
    <name type="synonym">Conferva siliculosa</name>
    <dbReference type="NCBI Taxonomy" id="2880"/>
    <lineage>
        <taxon>Eukaryota</taxon>
        <taxon>Sar</taxon>
        <taxon>Stramenopiles</taxon>
        <taxon>Ochrophyta</taxon>
        <taxon>PX clade</taxon>
        <taxon>Phaeophyceae</taxon>
        <taxon>Ectocarpales</taxon>
        <taxon>Ectocarpaceae</taxon>
        <taxon>Ectocarpus</taxon>
    </lineage>
</organism>
<feature type="region of interest" description="Disordered" evidence="5">
    <location>
        <begin position="29"/>
        <end position="69"/>
    </location>
</feature>
<feature type="compositionally biased region" description="Pro residues" evidence="5">
    <location>
        <begin position="679"/>
        <end position="693"/>
    </location>
</feature>
<dbReference type="EC" id="2.7.7.102" evidence="3"/>
<dbReference type="EMBL" id="FN648927">
    <property type="protein sequence ID" value="CBN75167.1"/>
    <property type="molecule type" value="Genomic_DNA"/>
</dbReference>
<dbReference type="GO" id="GO:0005634">
    <property type="term" value="C:nucleus"/>
    <property type="evidence" value="ECO:0007669"/>
    <property type="project" value="TreeGrafter"/>
</dbReference>
<dbReference type="GO" id="GO:0003682">
    <property type="term" value="F:chromatin binding"/>
    <property type="evidence" value="ECO:0007669"/>
    <property type="project" value="TreeGrafter"/>
</dbReference>